<evidence type="ECO:0008006" key="3">
    <source>
        <dbReference type="Google" id="ProtNLM"/>
    </source>
</evidence>
<accession>A0A9J6GIQ1</accession>
<dbReference type="InterPro" id="IPR024079">
    <property type="entry name" value="MetalloPept_cat_dom_sf"/>
</dbReference>
<dbReference type="SUPFAM" id="SSF55486">
    <property type="entry name" value="Metalloproteases ('zincins'), catalytic domain"/>
    <property type="match status" value="1"/>
</dbReference>
<dbReference type="Proteomes" id="UP000821853">
    <property type="component" value="Chromosome 4"/>
</dbReference>
<evidence type="ECO:0000313" key="2">
    <source>
        <dbReference type="Proteomes" id="UP000821853"/>
    </source>
</evidence>
<dbReference type="VEuPathDB" id="VectorBase:HLOH_058154"/>
<dbReference type="GO" id="GO:0006508">
    <property type="term" value="P:proteolysis"/>
    <property type="evidence" value="ECO:0007669"/>
    <property type="project" value="InterPro"/>
</dbReference>
<sequence>MILSLVAGAVLSIVMYGLWHVLEVSYRNKAGALVQAEEERTTRVSADGGGWTNSFAPSNFCDSTSCQQFSSMFQSSISYDDYPCSDFYNFVCKRWILARPQELSVKSEHRKRIIGLMRNVLSVLPHALASNASEAKVLALYKACLTPRWDVEALREILRMEGVTFGEDPGEHPLRQVVHFNVRYGVDTLFHVRRGHPGSCRGKNVFVFEKIDFHSYAPYIEKLSSSIEYVRKALAIATGKNVSEAIVQDIVNVDSFVTTSIRGLQWLPRRKEFVLRHGGPFAGKVSVADVFLYLGKALAVQFEEDDCLIVASDDIITLLDEDIHQVQYVTA</sequence>
<dbReference type="AlphaFoldDB" id="A0A9J6GIQ1"/>
<protein>
    <recommendedName>
        <fullName evidence="3">Peptidase M13 N-terminal domain-containing protein</fullName>
    </recommendedName>
</protein>
<gene>
    <name evidence="1" type="ORF">HPB48_021005</name>
</gene>
<dbReference type="InterPro" id="IPR042089">
    <property type="entry name" value="Peptidase_M13_dom_2"/>
</dbReference>
<dbReference type="EMBL" id="JABSTR010000006">
    <property type="protein sequence ID" value="KAH9374424.1"/>
    <property type="molecule type" value="Genomic_DNA"/>
</dbReference>
<comment type="caution">
    <text evidence="1">The sequence shown here is derived from an EMBL/GenBank/DDBJ whole genome shotgun (WGS) entry which is preliminary data.</text>
</comment>
<evidence type="ECO:0000313" key="1">
    <source>
        <dbReference type="EMBL" id="KAH9374424.1"/>
    </source>
</evidence>
<dbReference type="InterPro" id="IPR000718">
    <property type="entry name" value="Peptidase_M13"/>
</dbReference>
<keyword evidence="2" id="KW-1185">Reference proteome</keyword>
<dbReference type="OrthoDB" id="6495569at2759"/>
<dbReference type="GO" id="GO:0004222">
    <property type="term" value="F:metalloendopeptidase activity"/>
    <property type="evidence" value="ECO:0007669"/>
    <property type="project" value="InterPro"/>
</dbReference>
<organism evidence="1 2">
    <name type="scientific">Haemaphysalis longicornis</name>
    <name type="common">Bush tick</name>
    <dbReference type="NCBI Taxonomy" id="44386"/>
    <lineage>
        <taxon>Eukaryota</taxon>
        <taxon>Metazoa</taxon>
        <taxon>Ecdysozoa</taxon>
        <taxon>Arthropoda</taxon>
        <taxon>Chelicerata</taxon>
        <taxon>Arachnida</taxon>
        <taxon>Acari</taxon>
        <taxon>Parasitiformes</taxon>
        <taxon>Ixodida</taxon>
        <taxon>Ixodoidea</taxon>
        <taxon>Ixodidae</taxon>
        <taxon>Haemaphysalinae</taxon>
        <taxon>Haemaphysalis</taxon>
    </lineage>
</organism>
<dbReference type="Gene3D" id="1.10.1380.10">
    <property type="entry name" value="Neutral endopeptidase , domain2"/>
    <property type="match status" value="1"/>
</dbReference>
<name>A0A9J6GIQ1_HAELO</name>
<dbReference type="Gene3D" id="3.40.390.10">
    <property type="entry name" value="Collagenase (Catalytic Domain)"/>
    <property type="match status" value="1"/>
</dbReference>
<dbReference type="PROSITE" id="PS51885">
    <property type="entry name" value="NEPRILYSIN"/>
    <property type="match status" value="1"/>
</dbReference>
<proteinExistence type="predicted"/>
<reference evidence="1 2" key="1">
    <citation type="journal article" date="2020" name="Cell">
        <title>Large-Scale Comparative Analyses of Tick Genomes Elucidate Their Genetic Diversity and Vector Capacities.</title>
        <authorList>
            <consortium name="Tick Genome and Microbiome Consortium (TIGMIC)"/>
            <person name="Jia N."/>
            <person name="Wang J."/>
            <person name="Shi W."/>
            <person name="Du L."/>
            <person name="Sun Y."/>
            <person name="Zhan W."/>
            <person name="Jiang J.F."/>
            <person name="Wang Q."/>
            <person name="Zhang B."/>
            <person name="Ji P."/>
            <person name="Bell-Sakyi L."/>
            <person name="Cui X.M."/>
            <person name="Yuan T.T."/>
            <person name="Jiang B.G."/>
            <person name="Yang W.F."/>
            <person name="Lam T.T."/>
            <person name="Chang Q.C."/>
            <person name="Ding S.J."/>
            <person name="Wang X.J."/>
            <person name="Zhu J.G."/>
            <person name="Ruan X.D."/>
            <person name="Zhao L."/>
            <person name="Wei J.T."/>
            <person name="Ye R.Z."/>
            <person name="Que T.C."/>
            <person name="Du C.H."/>
            <person name="Zhou Y.H."/>
            <person name="Cheng J.X."/>
            <person name="Dai P.F."/>
            <person name="Guo W.B."/>
            <person name="Han X.H."/>
            <person name="Huang E.J."/>
            <person name="Li L.F."/>
            <person name="Wei W."/>
            <person name="Gao Y.C."/>
            <person name="Liu J.Z."/>
            <person name="Shao H.Z."/>
            <person name="Wang X."/>
            <person name="Wang C.C."/>
            <person name="Yang T.C."/>
            <person name="Huo Q.B."/>
            <person name="Li W."/>
            <person name="Chen H.Y."/>
            <person name="Chen S.E."/>
            <person name="Zhou L.G."/>
            <person name="Ni X.B."/>
            <person name="Tian J.H."/>
            <person name="Sheng Y."/>
            <person name="Liu T."/>
            <person name="Pan Y.S."/>
            <person name="Xia L.Y."/>
            <person name="Li J."/>
            <person name="Zhao F."/>
            <person name="Cao W.C."/>
        </authorList>
    </citation>
    <scope>NUCLEOTIDE SEQUENCE [LARGE SCALE GENOMIC DNA]</scope>
    <source>
        <strain evidence="1">HaeL-2018</strain>
    </source>
</reference>